<dbReference type="AlphaFoldDB" id="A0A9K3LV37"/>
<dbReference type="EMBL" id="JAGRRH010000006">
    <property type="protein sequence ID" value="KAG7369109.1"/>
    <property type="molecule type" value="Genomic_DNA"/>
</dbReference>
<protein>
    <submittedName>
        <fullName evidence="1">Uncharacterized protein</fullName>
    </submittedName>
</protein>
<evidence type="ECO:0000313" key="2">
    <source>
        <dbReference type="Proteomes" id="UP000693970"/>
    </source>
</evidence>
<evidence type="ECO:0000313" key="1">
    <source>
        <dbReference type="EMBL" id="KAG7369109.1"/>
    </source>
</evidence>
<dbReference type="Proteomes" id="UP000693970">
    <property type="component" value="Unassembled WGS sequence"/>
</dbReference>
<gene>
    <name evidence="1" type="ORF">IV203_031852</name>
</gene>
<reference evidence="1" key="1">
    <citation type="journal article" date="2021" name="Sci. Rep.">
        <title>Diploid genomic architecture of Nitzschia inconspicua, an elite biomass production diatom.</title>
        <authorList>
            <person name="Oliver A."/>
            <person name="Podell S."/>
            <person name="Pinowska A."/>
            <person name="Traller J.C."/>
            <person name="Smith S.R."/>
            <person name="McClure R."/>
            <person name="Beliaev A."/>
            <person name="Bohutskyi P."/>
            <person name="Hill E.A."/>
            <person name="Rabines A."/>
            <person name="Zheng H."/>
            <person name="Allen L.Z."/>
            <person name="Kuo A."/>
            <person name="Grigoriev I.V."/>
            <person name="Allen A.E."/>
            <person name="Hazlebeck D."/>
            <person name="Allen E.E."/>
        </authorList>
    </citation>
    <scope>NUCLEOTIDE SEQUENCE</scope>
    <source>
        <strain evidence="1">Hildebrandi</strain>
    </source>
</reference>
<accession>A0A9K3LV37</accession>
<organism evidence="1 2">
    <name type="scientific">Nitzschia inconspicua</name>
    <dbReference type="NCBI Taxonomy" id="303405"/>
    <lineage>
        <taxon>Eukaryota</taxon>
        <taxon>Sar</taxon>
        <taxon>Stramenopiles</taxon>
        <taxon>Ochrophyta</taxon>
        <taxon>Bacillariophyta</taxon>
        <taxon>Bacillariophyceae</taxon>
        <taxon>Bacillariophycidae</taxon>
        <taxon>Bacillariales</taxon>
        <taxon>Bacillariaceae</taxon>
        <taxon>Nitzschia</taxon>
    </lineage>
</organism>
<name>A0A9K3LV37_9STRA</name>
<keyword evidence="2" id="KW-1185">Reference proteome</keyword>
<comment type="caution">
    <text evidence="1">The sequence shown here is derived from an EMBL/GenBank/DDBJ whole genome shotgun (WGS) entry which is preliminary data.</text>
</comment>
<proteinExistence type="predicted"/>
<sequence>MDVITIGNVADIVTEDPVVRKQLGRWDFVKHAPTILIAISMVLVGGEGASFKNIMTRVHRCEGAAVRGVATYRLRIEEKETSFALNQFQFADVAWASNQYDDTRPRYRLWHDATKAKTAGWAQCSGCDNRWDRNQGNSAISMGKEGPKMTFVGGLINPPTGPLVDVTLSSVQLDQGGYQNIACAARRLLHSEACKVTTTVDGPFTVNITTLGC</sequence>
<reference evidence="1" key="2">
    <citation type="submission" date="2021-04" db="EMBL/GenBank/DDBJ databases">
        <authorList>
            <person name="Podell S."/>
        </authorList>
    </citation>
    <scope>NUCLEOTIDE SEQUENCE</scope>
    <source>
        <strain evidence="1">Hildebrandi</strain>
    </source>
</reference>